<feature type="compositionally biased region" description="Low complexity" evidence="2">
    <location>
        <begin position="805"/>
        <end position="857"/>
    </location>
</feature>
<dbReference type="GO" id="GO:0004725">
    <property type="term" value="F:protein tyrosine phosphatase activity"/>
    <property type="evidence" value="ECO:0007669"/>
    <property type="project" value="InterPro"/>
</dbReference>
<accession>A0A9P5Z1S6</accession>
<keyword evidence="6" id="KW-1185">Reference proteome</keyword>
<gene>
    <name evidence="5" type="ORF">BDN70DRAFT_835525</name>
</gene>
<evidence type="ECO:0000313" key="5">
    <source>
        <dbReference type="EMBL" id="KAF9478695.1"/>
    </source>
</evidence>
<comment type="similarity">
    <text evidence="1">Belongs to the protein-tyrosine phosphatase family. Non-receptor class subfamily.</text>
</comment>
<evidence type="ECO:0000256" key="1">
    <source>
        <dbReference type="ARBA" id="ARBA00009649"/>
    </source>
</evidence>
<evidence type="ECO:0000259" key="4">
    <source>
        <dbReference type="PROSITE" id="PS50056"/>
    </source>
</evidence>
<dbReference type="SUPFAM" id="SSF52799">
    <property type="entry name" value="(Phosphotyrosine protein) phosphatases II"/>
    <property type="match status" value="2"/>
</dbReference>
<proteinExistence type="inferred from homology"/>
<evidence type="ECO:0000256" key="2">
    <source>
        <dbReference type="SAM" id="MobiDB-lite"/>
    </source>
</evidence>
<feature type="compositionally biased region" description="Low complexity" evidence="2">
    <location>
        <begin position="697"/>
        <end position="720"/>
    </location>
</feature>
<dbReference type="InterPro" id="IPR000242">
    <property type="entry name" value="PTP_cat"/>
</dbReference>
<dbReference type="InterPro" id="IPR036873">
    <property type="entry name" value="Rhodanese-like_dom_sf"/>
</dbReference>
<feature type="domain" description="Tyrosine-protein phosphatase" evidence="3">
    <location>
        <begin position="293"/>
        <end position="584"/>
    </location>
</feature>
<feature type="region of interest" description="Disordered" evidence="2">
    <location>
        <begin position="205"/>
        <end position="228"/>
    </location>
</feature>
<feature type="compositionally biased region" description="Low complexity" evidence="2">
    <location>
        <begin position="667"/>
        <end position="685"/>
    </location>
</feature>
<name>A0A9P5Z1S6_9AGAR</name>
<feature type="compositionally biased region" description="Low complexity" evidence="2">
    <location>
        <begin position="975"/>
        <end position="992"/>
    </location>
</feature>
<dbReference type="PROSITE" id="PS50055">
    <property type="entry name" value="TYR_PHOSPHATASE_PTP"/>
    <property type="match status" value="1"/>
</dbReference>
<dbReference type="PROSITE" id="PS50056">
    <property type="entry name" value="TYR_PHOSPHATASE_2"/>
    <property type="match status" value="1"/>
</dbReference>
<dbReference type="InterPro" id="IPR000387">
    <property type="entry name" value="Tyr_Pase_dom"/>
</dbReference>
<sequence length="1045" mass="115325">MLSSAAARNRFSAWPSASRILVYDADSTAIGDSSNINGLLRKFMLDGFHGELAWLKGGFHAVWRDRRDIVDALPPTPENDADDDDDSHDKSAQPVVLRTRHLPMAAFSLSSTTVHNSPFFNPAAAASSNSTAQSRRPPAVIPRAISSPTVSHPAFNPFFDTIRQNTELSQGITERIPLRLPRRVRRRIHELPFRWLQDIASRAAKAPAANASTSDTSSSESEDESDGASIANIEEGKEALAMQFFKIELSEQRRLMGIMEHHSKESGQVIDHATRSAIPFPFSITAGVEKGAKNRYRHIWPFEHARVRLHQKREADDDYINASYIQPLGTNRRYIATQGPLPATFTDFWTLCWEQNVHVIVMLTREVEGAMVKCGAYWNDTVFGPLRLRLISTEGLPLPDERPVSAGFFGQQLSSLSSRPPAKKIPHSAGSRRRYRHHHYHNKRSETIKRIFELTHTGHPEAEPRRVIHFQYLEWPDMNVPEDPRGVLGLIKQVEDAVKETRADECTVECNPRKAGDPISITAMDERTGIAKHALGKSPVLLHCSAGVGRTGGFIAVDAVLDAIRREIRQEHEDKRRAAQAMDVDQQGTEIASVSKPDSLPIATDAGYFPSQPITSESELNVHVPATTPVLVDGQSESAQTTMELSSSFPCGTSQWAENVCDETGISGPNPSDKMSSSSSSTPRSTSRDASTETRPSQGSYYYNSSSSLGTSVSGASSSSHKANFPYSSREPLSTSNLLQSVLSTELEADHRIRTISAPSGRVRSLTNAPTQPSARNIYLPRFVLHREDTVTMPSSLCHGSSAQSLRRSGMSSEGESPSRSASPSADEASNFMRASTTMQASSSSPTSSRRLAPTTSDLSSDEPQTKMFDYKEPRPLHEVFTPPPLTSFDEPIWEIVQDMREQRMSLCQSLRQYVFVHAAIIEGALMVLDEENEIADGLKPRQPSPHERATGHPRLSHLDTSSNAQRQVPHFRSNESVTSSSSTGKRPSTPTELPKKDMAGEMILSKRPSVKRKNRSRDGLTHSAEEMKYNPVALRAPSARSMPP</sequence>
<dbReference type="InterPro" id="IPR016130">
    <property type="entry name" value="Tyr_Pase_AS"/>
</dbReference>
<evidence type="ECO:0000259" key="3">
    <source>
        <dbReference type="PROSITE" id="PS50055"/>
    </source>
</evidence>
<feature type="domain" description="Tyrosine specific protein phosphatases" evidence="4">
    <location>
        <begin position="536"/>
        <end position="588"/>
    </location>
</feature>
<dbReference type="SMART" id="SM00404">
    <property type="entry name" value="PTPc_motif"/>
    <property type="match status" value="1"/>
</dbReference>
<dbReference type="Pfam" id="PF00102">
    <property type="entry name" value="Y_phosphatase"/>
    <property type="match status" value="2"/>
</dbReference>
<dbReference type="PANTHER" id="PTHR19134">
    <property type="entry name" value="RECEPTOR-TYPE TYROSINE-PROTEIN PHOSPHATASE"/>
    <property type="match status" value="1"/>
</dbReference>
<dbReference type="InterPro" id="IPR050348">
    <property type="entry name" value="Protein-Tyr_Phosphatase"/>
</dbReference>
<protein>
    <submittedName>
        <fullName evidence="5">Uncharacterized protein</fullName>
    </submittedName>
</protein>
<dbReference type="AlphaFoldDB" id="A0A9P5Z1S6"/>
<reference evidence="5" key="1">
    <citation type="submission" date="2020-11" db="EMBL/GenBank/DDBJ databases">
        <authorList>
            <consortium name="DOE Joint Genome Institute"/>
            <person name="Ahrendt S."/>
            <person name="Riley R."/>
            <person name="Andreopoulos W."/>
            <person name="Labutti K."/>
            <person name="Pangilinan J."/>
            <person name="Ruiz-Duenas F.J."/>
            <person name="Barrasa J.M."/>
            <person name="Sanchez-Garcia M."/>
            <person name="Camarero S."/>
            <person name="Miyauchi S."/>
            <person name="Serrano A."/>
            <person name="Linde D."/>
            <person name="Babiker R."/>
            <person name="Drula E."/>
            <person name="Ayuso-Fernandez I."/>
            <person name="Pacheco R."/>
            <person name="Padilla G."/>
            <person name="Ferreira P."/>
            <person name="Barriuso J."/>
            <person name="Kellner H."/>
            <person name="Castanera R."/>
            <person name="Alfaro M."/>
            <person name="Ramirez L."/>
            <person name="Pisabarro A.G."/>
            <person name="Kuo A."/>
            <person name="Tritt A."/>
            <person name="Lipzen A."/>
            <person name="He G."/>
            <person name="Yan M."/>
            <person name="Ng V."/>
            <person name="Cullen D."/>
            <person name="Martin F."/>
            <person name="Rosso M.-N."/>
            <person name="Henrissat B."/>
            <person name="Hibbett D."/>
            <person name="Martinez A.T."/>
            <person name="Grigoriev I.V."/>
        </authorList>
    </citation>
    <scope>NUCLEOTIDE SEQUENCE</scope>
    <source>
        <strain evidence="5">CIRM-BRFM 674</strain>
    </source>
</reference>
<organism evidence="5 6">
    <name type="scientific">Pholiota conissans</name>
    <dbReference type="NCBI Taxonomy" id="109636"/>
    <lineage>
        <taxon>Eukaryota</taxon>
        <taxon>Fungi</taxon>
        <taxon>Dikarya</taxon>
        <taxon>Basidiomycota</taxon>
        <taxon>Agaricomycotina</taxon>
        <taxon>Agaricomycetes</taxon>
        <taxon>Agaricomycetidae</taxon>
        <taxon>Agaricales</taxon>
        <taxon>Agaricineae</taxon>
        <taxon>Strophariaceae</taxon>
        <taxon>Pholiota</taxon>
    </lineage>
</organism>
<dbReference type="OrthoDB" id="6058203at2759"/>
<dbReference type="Gene3D" id="3.90.190.10">
    <property type="entry name" value="Protein tyrosine phosphatase superfamily"/>
    <property type="match status" value="2"/>
</dbReference>
<feature type="compositionally biased region" description="Basic and acidic residues" evidence="2">
    <location>
        <begin position="937"/>
        <end position="951"/>
    </location>
</feature>
<feature type="compositionally biased region" description="Polar residues" evidence="2">
    <location>
        <begin position="793"/>
        <end position="804"/>
    </location>
</feature>
<dbReference type="Gene3D" id="3.40.250.10">
    <property type="entry name" value="Rhodanese-like domain"/>
    <property type="match status" value="1"/>
</dbReference>
<dbReference type="InterPro" id="IPR029021">
    <property type="entry name" value="Prot-tyrosine_phosphatase-like"/>
</dbReference>
<feature type="region of interest" description="Disordered" evidence="2">
    <location>
        <begin position="937"/>
        <end position="1045"/>
    </location>
</feature>
<feature type="region of interest" description="Disordered" evidence="2">
    <location>
        <begin position="661"/>
        <end position="734"/>
    </location>
</feature>
<feature type="compositionally biased region" description="Basic residues" evidence="2">
    <location>
        <begin position="421"/>
        <end position="437"/>
    </location>
</feature>
<feature type="compositionally biased region" description="Basic and acidic residues" evidence="2">
    <location>
        <begin position="869"/>
        <end position="878"/>
    </location>
</feature>
<feature type="region of interest" description="Disordered" evidence="2">
    <location>
        <begin position="413"/>
        <end position="437"/>
    </location>
</feature>
<dbReference type="EMBL" id="MU155228">
    <property type="protein sequence ID" value="KAF9478695.1"/>
    <property type="molecule type" value="Genomic_DNA"/>
</dbReference>
<dbReference type="PANTHER" id="PTHR19134:SF561">
    <property type="entry name" value="PROTEIN TYROSINE PHOSPHATASE 36E, ISOFORM A"/>
    <property type="match status" value="1"/>
</dbReference>
<evidence type="ECO:0000313" key="6">
    <source>
        <dbReference type="Proteomes" id="UP000807469"/>
    </source>
</evidence>
<dbReference type="InterPro" id="IPR003595">
    <property type="entry name" value="Tyr_Pase_cat"/>
</dbReference>
<comment type="caution">
    <text evidence="5">The sequence shown here is derived from an EMBL/GenBank/DDBJ whole genome shotgun (WGS) entry which is preliminary data.</text>
</comment>
<dbReference type="Proteomes" id="UP000807469">
    <property type="component" value="Unassembled WGS sequence"/>
</dbReference>
<feature type="compositionally biased region" description="Basic and acidic residues" evidence="2">
    <location>
        <begin position="1017"/>
        <end position="1029"/>
    </location>
</feature>
<dbReference type="PRINTS" id="PR00700">
    <property type="entry name" value="PRTYPHPHTASE"/>
</dbReference>
<dbReference type="SMART" id="SM00194">
    <property type="entry name" value="PTPc"/>
    <property type="match status" value="1"/>
</dbReference>
<feature type="region of interest" description="Disordered" evidence="2">
    <location>
        <begin position="793"/>
        <end position="884"/>
    </location>
</feature>
<dbReference type="PROSITE" id="PS00383">
    <property type="entry name" value="TYR_PHOSPHATASE_1"/>
    <property type="match status" value="1"/>
</dbReference>
<feature type="compositionally biased region" description="Low complexity" evidence="2">
    <location>
        <begin position="205"/>
        <end position="219"/>
    </location>
</feature>